<evidence type="ECO:0008006" key="9">
    <source>
        <dbReference type="Google" id="ProtNLM"/>
    </source>
</evidence>
<keyword evidence="4 6" id="KW-1133">Transmembrane helix</keyword>
<feature type="transmembrane region" description="Helical" evidence="6">
    <location>
        <begin position="305"/>
        <end position="323"/>
    </location>
</feature>
<evidence type="ECO:0000256" key="2">
    <source>
        <dbReference type="ARBA" id="ARBA00022448"/>
    </source>
</evidence>
<sequence>MEVEAMGITLTGLLVFAFVCIVIAVIGWKAGSRVSGWDHHPGGTPLYIRFIEDKQQLNRMGYPQQLNRRIGALSSFGLSFSSMSVLGGAVICLGPVLSYAGPAGFGFGWPIAAFFAVMLCTAKAELASACPLAGGPYHWAKKLAGSWAGNVTGWLLLGGQMTLVVVANGAAALLIANLVPAIAGSSWRLACMLAIAVLLTVLQVVCHIGSSTAVSRLPAAGIWIQTAAVLTVVTLVVWLGDIDRIDAGRLFQAAENGEGISLHGGAAALLLLMRMFLGADTAAYAAEETTDPGRQVPWSMFLSVSYQYIFGFVCFIFCMLALMHPVLGMAGYADLMAVAATIGSFSGLGTALQSVVAVAALYGLWVCGSNGIFASSRLLFAMARDRAAPAASRISEVSSRFHAPVKAILISGSVIIALMLAVMLSDGGFGLQTIMMITACTTGLSYSAYGLLMLLHLLRFAGRSESSSFHMGKWSRPIAAAALLWCGTALAVSCWIGGMSVVYMLFICLAGATAAALGAGRKSGRGVHRASRSVPERSRLLAEERNYIYFS</sequence>
<evidence type="ECO:0000256" key="6">
    <source>
        <dbReference type="SAM" id="Phobius"/>
    </source>
</evidence>
<dbReference type="PANTHER" id="PTHR45649:SF26">
    <property type="entry name" value="OS04G0435100 PROTEIN"/>
    <property type="match status" value="1"/>
</dbReference>
<feature type="transmembrane region" description="Helical" evidence="6">
    <location>
        <begin position="478"/>
        <end position="496"/>
    </location>
</feature>
<dbReference type="GO" id="GO:0022857">
    <property type="term" value="F:transmembrane transporter activity"/>
    <property type="evidence" value="ECO:0007669"/>
    <property type="project" value="InterPro"/>
</dbReference>
<feature type="transmembrane region" description="Helical" evidence="6">
    <location>
        <begin position="260"/>
        <end position="285"/>
    </location>
</feature>
<feature type="transmembrane region" description="Helical" evidence="6">
    <location>
        <begin position="189"/>
        <end position="210"/>
    </location>
</feature>
<name>A0A2W1LQM1_9BACL</name>
<comment type="subcellular location">
    <subcellularLocation>
        <location evidence="1">Membrane</location>
        <topology evidence="1">Multi-pass membrane protein</topology>
    </subcellularLocation>
</comment>
<evidence type="ECO:0000256" key="1">
    <source>
        <dbReference type="ARBA" id="ARBA00004141"/>
    </source>
</evidence>
<comment type="caution">
    <text evidence="7">The sequence shown here is derived from an EMBL/GenBank/DDBJ whole genome shotgun (WGS) entry which is preliminary data.</text>
</comment>
<feature type="transmembrane region" description="Helical" evidence="6">
    <location>
        <begin position="6"/>
        <end position="28"/>
    </location>
</feature>
<protein>
    <recommendedName>
        <fullName evidence="9">Amino acid permease</fullName>
    </recommendedName>
</protein>
<keyword evidence="8" id="KW-1185">Reference proteome</keyword>
<evidence type="ECO:0000256" key="3">
    <source>
        <dbReference type="ARBA" id="ARBA00022692"/>
    </source>
</evidence>
<feature type="transmembrane region" description="Helical" evidence="6">
    <location>
        <begin position="76"/>
        <end position="101"/>
    </location>
</feature>
<dbReference type="OrthoDB" id="8274074at2"/>
<feature type="transmembrane region" description="Helical" evidence="6">
    <location>
        <begin position="163"/>
        <end position="182"/>
    </location>
</feature>
<feature type="transmembrane region" description="Helical" evidence="6">
    <location>
        <begin position="222"/>
        <end position="240"/>
    </location>
</feature>
<organism evidence="7 8">
    <name type="scientific">Paenibacillus sambharensis</name>
    <dbReference type="NCBI Taxonomy" id="1803190"/>
    <lineage>
        <taxon>Bacteria</taxon>
        <taxon>Bacillati</taxon>
        <taxon>Bacillota</taxon>
        <taxon>Bacilli</taxon>
        <taxon>Bacillales</taxon>
        <taxon>Paenibacillaceae</taxon>
        <taxon>Paenibacillus</taxon>
    </lineage>
</organism>
<evidence type="ECO:0000313" key="7">
    <source>
        <dbReference type="EMBL" id="PZD93697.1"/>
    </source>
</evidence>
<gene>
    <name evidence="7" type="ORF">DNH61_24100</name>
</gene>
<evidence type="ECO:0000313" key="8">
    <source>
        <dbReference type="Proteomes" id="UP000249522"/>
    </source>
</evidence>
<feature type="transmembrane region" description="Helical" evidence="6">
    <location>
        <begin position="401"/>
        <end position="422"/>
    </location>
</feature>
<dbReference type="PIRSF" id="PIRSF006060">
    <property type="entry name" value="AA_transporter"/>
    <property type="match status" value="1"/>
</dbReference>
<keyword evidence="3 6" id="KW-0812">Transmembrane</keyword>
<dbReference type="EMBL" id="QKRB01000057">
    <property type="protein sequence ID" value="PZD93697.1"/>
    <property type="molecule type" value="Genomic_DNA"/>
</dbReference>
<dbReference type="InterPro" id="IPR002293">
    <property type="entry name" value="AA/rel_permease1"/>
</dbReference>
<feature type="transmembrane region" description="Helical" evidence="6">
    <location>
        <begin position="107"/>
        <end position="127"/>
    </location>
</feature>
<dbReference type="Proteomes" id="UP000249522">
    <property type="component" value="Unassembled WGS sequence"/>
</dbReference>
<dbReference type="Gene3D" id="1.20.1740.10">
    <property type="entry name" value="Amino acid/polyamine transporter I"/>
    <property type="match status" value="1"/>
</dbReference>
<feature type="transmembrane region" description="Helical" evidence="6">
    <location>
        <begin position="362"/>
        <end position="380"/>
    </location>
</feature>
<dbReference type="PANTHER" id="PTHR45649">
    <property type="entry name" value="AMINO-ACID PERMEASE BAT1"/>
    <property type="match status" value="1"/>
</dbReference>
<accession>A0A2W1LQM1</accession>
<keyword evidence="2" id="KW-0813">Transport</keyword>
<evidence type="ECO:0000256" key="5">
    <source>
        <dbReference type="ARBA" id="ARBA00023136"/>
    </source>
</evidence>
<reference evidence="7 8" key="1">
    <citation type="submission" date="2018-06" db="EMBL/GenBank/DDBJ databases">
        <title>Paenibacillus imtechensis sp. nov.</title>
        <authorList>
            <person name="Pinnaka A.K."/>
            <person name="Singh H."/>
            <person name="Kaur M."/>
        </authorList>
    </citation>
    <scope>NUCLEOTIDE SEQUENCE [LARGE SCALE GENOMIC DNA]</scope>
    <source>
        <strain evidence="7 8">SMB1</strain>
    </source>
</reference>
<feature type="transmembrane region" description="Helical" evidence="6">
    <location>
        <begin position="434"/>
        <end position="458"/>
    </location>
</feature>
<dbReference type="Pfam" id="PF13520">
    <property type="entry name" value="AA_permease_2"/>
    <property type="match status" value="1"/>
</dbReference>
<dbReference type="AlphaFoldDB" id="A0A2W1LQM1"/>
<feature type="transmembrane region" description="Helical" evidence="6">
    <location>
        <begin position="502"/>
        <end position="520"/>
    </location>
</feature>
<dbReference type="GO" id="GO:0016020">
    <property type="term" value="C:membrane"/>
    <property type="evidence" value="ECO:0007669"/>
    <property type="project" value="UniProtKB-SubCell"/>
</dbReference>
<evidence type="ECO:0000256" key="4">
    <source>
        <dbReference type="ARBA" id="ARBA00022989"/>
    </source>
</evidence>
<keyword evidence="5 6" id="KW-0472">Membrane</keyword>
<feature type="transmembrane region" description="Helical" evidence="6">
    <location>
        <begin position="335"/>
        <end position="356"/>
    </location>
</feature>
<proteinExistence type="predicted"/>